<organism evidence="2 3">
    <name type="scientific">Bradyrhizobium daqingense</name>
    <dbReference type="NCBI Taxonomy" id="993502"/>
    <lineage>
        <taxon>Bacteria</taxon>
        <taxon>Pseudomonadati</taxon>
        <taxon>Pseudomonadota</taxon>
        <taxon>Alphaproteobacteria</taxon>
        <taxon>Hyphomicrobiales</taxon>
        <taxon>Nitrobacteraceae</taxon>
        <taxon>Bradyrhizobium</taxon>
    </lineage>
</organism>
<dbReference type="AlphaFoldDB" id="A0A562KL79"/>
<sequence>MRTEPHSRGSSSLFTFGVGVCFRFIDIFSPLLLFLLSFTLFVFVPLIFVSFFLPIVKIELFVVDLASACFFCF</sequence>
<evidence type="ECO:0000256" key="1">
    <source>
        <dbReference type="SAM" id="Phobius"/>
    </source>
</evidence>
<dbReference type="EMBL" id="VLKL01000029">
    <property type="protein sequence ID" value="TWH96160.1"/>
    <property type="molecule type" value="Genomic_DNA"/>
</dbReference>
<name>A0A562KL79_9BRAD</name>
<evidence type="ECO:0000313" key="2">
    <source>
        <dbReference type="EMBL" id="TWH96160.1"/>
    </source>
</evidence>
<comment type="caution">
    <text evidence="2">The sequence shown here is derived from an EMBL/GenBank/DDBJ whole genome shotgun (WGS) entry which is preliminary data.</text>
</comment>
<keyword evidence="3" id="KW-1185">Reference proteome</keyword>
<evidence type="ECO:0000313" key="3">
    <source>
        <dbReference type="Proteomes" id="UP000317176"/>
    </source>
</evidence>
<keyword evidence="1" id="KW-0472">Membrane</keyword>
<protein>
    <recommendedName>
        <fullName evidence="4">Transmembrane protein</fullName>
    </recommendedName>
</protein>
<feature type="transmembrane region" description="Helical" evidence="1">
    <location>
        <begin position="31"/>
        <end position="53"/>
    </location>
</feature>
<keyword evidence="1" id="KW-1133">Transmembrane helix</keyword>
<dbReference type="Proteomes" id="UP000317176">
    <property type="component" value="Unassembled WGS sequence"/>
</dbReference>
<gene>
    <name evidence="2" type="ORF">IQ17_06442</name>
</gene>
<evidence type="ECO:0008006" key="4">
    <source>
        <dbReference type="Google" id="ProtNLM"/>
    </source>
</evidence>
<accession>A0A562KL79</accession>
<proteinExistence type="predicted"/>
<keyword evidence="1" id="KW-0812">Transmembrane</keyword>
<reference evidence="2 3" key="1">
    <citation type="journal article" date="2015" name="Stand. Genomic Sci.">
        <title>Genomic Encyclopedia of Bacterial and Archaeal Type Strains, Phase III: the genomes of soil and plant-associated and newly described type strains.</title>
        <authorList>
            <person name="Whitman W.B."/>
            <person name="Woyke T."/>
            <person name="Klenk H.P."/>
            <person name="Zhou Y."/>
            <person name="Lilburn T.G."/>
            <person name="Beck B.J."/>
            <person name="De Vos P."/>
            <person name="Vandamme P."/>
            <person name="Eisen J.A."/>
            <person name="Garrity G."/>
            <person name="Hugenholtz P."/>
            <person name="Kyrpides N.C."/>
        </authorList>
    </citation>
    <scope>NUCLEOTIDE SEQUENCE [LARGE SCALE GENOMIC DNA]</scope>
    <source>
        <strain evidence="2 3">CGMCC 1.10947</strain>
    </source>
</reference>